<sequence>MGFSLGLKPRWDKCSGKALRGKKMKEKRLTKTVVVPGSAGEKPEMDKARVLASAVLAVAVVKVRGDTEFHPEGTQEPGTGGLVPLKVLESRCVNLRAAVDVAVPAVAHVQSRVCQVEVYLLGSRPPTNVSQCLYAGHVEPEGGLWGHRECGRGARAAGRAGHGQGQVGKTKAKDDLWKVQTQ</sequence>
<name>A0AAD7K6Z2_9AGAR</name>
<dbReference type="EMBL" id="JARKIB010000005">
    <property type="protein sequence ID" value="KAJ7779650.1"/>
    <property type="molecule type" value="Genomic_DNA"/>
</dbReference>
<dbReference type="Proteomes" id="UP001215598">
    <property type="component" value="Unassembled WGS sequence"/>
</dbReference>
<dbReference type="AlphaFoldDB" id="A0AAD7K6Z2"/>
<evidence type="ECO:0000313" key="3">
    <source>
        <dbReference type="Proteomes" id="UP001215598"/>
    </source>
</evidence>
<feature type="compositionally biased region" description="Basic and acidic residues" evidence="1">
    <location>
        <begin position="171"/>
        <end position="182"/>
    </location>
</feature>
<feature type="region of interest" description="Disordered" evidence="1">
    <location>
        <begin position="155"/>
        <end position="182"/>
    </location>
</feature>
<comment type="caution">
    <text evidence="2">The sequence shown here is derived from an EMBL/GenBank/DDBJ whole genome shotgun (WGS) entry which is preliminary data.</text>
</comment>
<organism evidence="2 3">
    <name type="scientific">Mycena metata</name>
    <dbReference type="NCBI Taxonomy" id="1033252"/>
    <lineage>
        <taxon>Eukaryota</taxon>
        <taxon>Fungi</taxon>
        <taxon>Dikarya</taxon>
        <taxon>Basidiomycota</taxon>
        <taxon>Agaricomycotina</taxon>
        <taxon>Agaricomycetes</taxon>
        <taxon>Agaricomycetidae</taxon>
        <taxon>Agaricales</taxon>
        <taxon>Marasmiineae</taxon>
        <taxon>Mycenaceae</taxon>
        <taxon>Mycena</taxon>
    </lineage>
</organism>
<protein>
    <submittedName>
        <fullName evidence="2">Uncharacterized protein</fullName>
    </submittedName>
</protein>
<keyword evidence="3" id="KW-1185">Reference proteome</keyword>
<reference evidence="2" key="1">
    <citation type="submission" date="2023-03" db="EMBL/GenBank/DDBJ databases">
        <title>Massive genome expansion in bonnet fungi (Mycena s.s.) driven by repeated elements and novel gene families across ecological guilds.</title>
        <authorList>
            <consortium name="Lawrence Berkeley National Laboratory"/>
            <person name="Harder C.B."/>
            <person name="Miyauchi S."/>
            <person name="Viragh M."/>
            <person name="Kuo A."/>
            <person name="Thoen E."/>
            <person name="Andreopoulos B."/>
            <person name="Lu D."/>
            <person name="Skrede I."/>
            <person name="Drula E."/>
            <person name="Henrissat B."/>
            <person name="Morin E."/>
            <person name="Kohler A."/>
            <person name="Barry K."/>
            <person name="LaButti K."/>
            <person name="Morin E."/>
            <person name="Salamov A."/>
            <person name="Lipzen A."/>
            <person name="Mereny Z."/>
            <person name="Hegedus B."/>
            <person name="Baldrian P."/>
            <person name="Stursova M."/>
            <person name="Weitz H."/>
            <person name="Taylor A."/>
            <person name="Grigoriev I.V."/>
            <person name="Nagy L.G."/>
            <person name="Martin F."/>
            <person name="Kauserud H."/>
        </authorList>
    </citation>
    <scope>NUCLEOTIDE SEQUENCE</scope>
    <source>
        <strain evidence="2">CBHHK182m</strain>
    </source>
</reference>
<gene>
    <name evidence="2" type="ORF">B0H16DRAFT_1829729</name>
</gene>
<evidence type="ECO:0000313" key="2">
    <source>
        <dbReference type="EMBL" id="KAJ7779650.1"/>
    </source>
</evidence>
<proteinExistence type="predicted"/>
<accession>A0AAD7K6Z2</accession>
<evidence type="ECO:0000256" key="1">
    <source>
        <dbReference type="SAM" id="MobiDB-lite"/>
    </source>
</evidence>